<dbReference type="Proteomes" id="UP000077069">
    <property type="component" value="Unassembled WGS sequence"/>
</dbReference>
<evidence type="ECO:0000313" key="1">
    <source>
        <dbReference type="EMBL" id="OAG05756.1"/>
    </source>
</evidence>
<dbReference type="OrthoDB" id="5377405at2759"/>
<dbReference type="InParanoid" id="A0A177CEM0"/>
<reference evidence="1 2" key="1">
    <citation type="submission" date="2016-05" db="EMBL/GenBank/DDBJ databases">
        <title>Comparative analysis of secretome profiles of manganese(II)-oxidizing ascomycete fungi.</title>
        <authorList>
            <consortium name="DOE Joint Genome Institute"/>
            <person name="Zeiner C.A."/>
            <person name="Purvine S.O."/>
            <person name="Zink E.M."/>
            <person name="Wu S."/>
            <person name="Pasa-Tolic L."/>
            <person name="Chaput D.L."/>
            <person name="Haridas S."/>
            <person name="Grigoriev I.V."/>
            <person name="Santelli C.M."/>
            <person name="Hansel C.M."/>
        </authorList>
    </citation>
    <scope>NUCLEOTIDE SEQUENCE [LARGE SCALE GENOMIC DNA]</scope>
    <source>
        <strain evidence="1 2">AP3s5-JAC2a</strain>
    </source>
</reference>
<dbReference type="EMBL" id="KV441552">
    <property type="protein sequence ID" value="OAG05756.1"/>
    <property type="molecule type" value="Genomic_DNA"/>
</dbReference>
<dbReference type="GeneID" id="28763664"/>
<evidence type="ECO:0000313" key="2">
    <source>
        <dbReference type="Proteomes" id="UP000077069"/>
    </source>
</evidence>
<dbReference type="STRING" id="1460663.A0A177CEM0"/>
<proteinExistence type="predicted"/>
<accession>A0A177CEM0</accession>
<sequence>MPPPTTEWLAEQYHSGQFRLQEAHYDVLTDREHEALSNGFNSLATQASGELRLTRTGIVKRIQSQLPRGFPSIFADLVYRILAYHSTAPFYKAPSTPLPESLSLEDTQRALAWLLPDRHVLMATIGNHGRTRTRADQRRLLFQSLATCSVSKEDPAESADEDARRRYAHRNAFDVKHDEDYARVNRDDDGDEMYHDLLDVLQRNVPDNHPYGTTRDDLRPLAKELKADFAFHELGIDRREMEKFSRALLALQFETAQTSLKDTDLDYMGDVEACVQATFSTSAGEVGEDVHIAFSDLIAWPAFDQGLKQMPHLFDPVYRVLNNVLLNGEVDSETIPPVYGIPPELPGQEHSHVLNDRLIALAPAVLPPLVDWDSLHTVVPWCRDPPEFPSSDTLWTHLRHAAPSPDAEPPTTILTFTGRIRGSEGASFTGGVLSAADYDANDGREQIYSVYVFQLEPVVHCKKLVGQEWRRGPSGELVFDGASLADWRMDVEARVVGMEGDTVVELEGLEVWRDG</sequence>
<organism evidence="1 2">
    <name type="scientific">Paraphaeosphaeria sporulosa</name>
    <dbReference type="NCBI Taxonomy" id="1460663"/>
    <lineage>
        <taxon>Eukaryota</taxon>
        <taxon>Fungi</taxon>
        <taxon>Dikarya</taxon>
        <taxon>Ascomycota</taxon>
        <taxon>Pezizomycotina</taxon>
        <taxon>Dothideomycetes</taxon>
        <taxon>Pleosporomycetidae</taxon>
        <taxon>Pleosporales</taxon>
        <taxon>Massarineae</taxon>
        <taxon>Didymosphaeriaceae</taxon>
        <taxon>Paraphaeosphaeria</taxon>
    </lineage>
</organism>
<name>A0A177CEM0_9PLEO</name>
<gene>
    <name evidence="1" type="ORF">CC84DRAFT_1175878</name>
</gene>
<protein>
    <recommendedName>
        <fullName evidence="3">TLDc domain-containing protein</fullName>
    </recommendedName>
</protein>
<keyword evidence="2" id="KW-1185">Reference proteome</keyword>
<dbReference type="AlphaFoldDB" id="A0A177CEM0"/>
<evidence type="ECO:0008006" key="3">
    <source>
        <dbReference type="Google" id="ProtNLM"/>
    </source>
</evidence>
<dbReference type="RefSeq" id="XP_018036121.1">
    <property type="nucleotide sequence ID" value="XM_018180178.1"/>
</dbReference>